<evidence type="ECO:0000256" key="5">
    <source>
        <dbReference type="ARBA" id="ARBA00023136"/>
    </source>
</evidence>
<proteinExistence type="predicted"/>
<evidence type="ECO:0000313" key="9">
    <source>
        <dbReference type="Proteomes" id="UP000749293"/>
    </source>
</evidence>
<feature type="region of interest" description="Disordered" evidence="6">
    <location>
        <begin position="236"/>
        <end position="266"/>
    </location>
</feature>
<name>A0A9P5D4L6_9HYPO</name>
<keyword evidence="9" id="KW-1185">Reference proteome</keyword>
<dbReference type="GeneID" id="55967673"/>
<keyword evidence="4 7" id="KW-1133">Transmembrane helix</keyword>
<keyword evidence="2 7" id="KW-0812">Transmembrane</keyword>
<feature type="transmembrane region" description="Helical" evidence="7">
    <location>
        <begin position="157"/>
        <end position="181"/>
    </location>
</feature>
<evidence type="ECO:0000256" key="1">
    <source>
        <dbReference type="ARBA" id="ARBA00004477"/>
    </source>
</evidence>
<dbReference type="EMBL" id="JAANYQ010000002">
    <property type="protein sequence ID" value="KAF4126197.1"/>
    <property type="molecule type" value="Genomic_DNA"/>
</dbReference>
<comment type="subcellular location">
    <subcellularLocation>
        <location evidence="1">Endoplasmic reticulum membrane</location>
        <topology evidence="1">Multi-pass membrane protein</topology>
    </subcellularLocation>
</comment>
<evidence type="ECO:0000256" key="3">
    <source>
        <dbReference type="ARBA" id="ARBA00022824"/>
    </source>
</evidence>
<accession>A0A9P5D4L6</accession>
<evidence type="ECO:0000313" key="8">
    <source>
        <dbReference type="EMBL" id="KAF4126197.1"/>
    </source>
</evidence>
<keyword evidence="3" id="KW-0256">Endoplasmic reticulum</keyword>
<dbReference type="RefSeq" id="XP_035324849.1">
    <property type="nucleotide sequence ID" value="XM_035463425.1"/>
</dbReference>
<dbReference type="OrthoDB" id="19981at2759"/>
<evidence type="ECO:0000256" key="7">
    <source>
        <dbReference type="SAM" id="Phobius"/>
    </source>
</evidence>
<dbReference type="Proteomes" id="UP000749293">
    <property type="component" value="Unassembled WGS sequence"/>
</dbReference>
<sequence>MVLLTMTASMVESLGHIAPGPELCSDEASPSLDQPAVGKPIAHSQIINLWKQLKTCADAPSISLEKLLVGAVVYIPPPPPKPEPTPQFKALMARLRREEEDRVYQRMLNPHSDHHNTTNGYAQAGPAQRAFAAVNQPHTAADTGDNDATYNDVHRQLLLLINFLVSIIGVAATLWIAARWWSVPARLFLTMGGSLVVAVAEVAVYSIYVWRLEDSKHKEEEVKETKEVAETWTVEPRAQEHNEPVSVDAKNTDGMRKRVTTVKEED</sequence>
<evidence type="ECO:0000256" key="6">
    <source>
        <dbReference type="SAM" id="MobiDB-lite"/>
    </source>
</evidence>
<dbReference type="AlphaFoldDB" id="A0A9P5D4L6"/>
<evidence type="ECO:0000256" key="2">
    <source>
        <dbReference type="ARBA" id="ARBA00022692"/>
    </source>
</evidence>
<feature type="transmembrane region" description="Helical" evidence="7">
    <location>
        <begin position="187"/>
        <end position="210"/>
    </location>
</feature>
<dbReference type="Pfam" id="PF11712">
    <property type="entry name" value="Vma12"/>
    <property type="match status" value="1"/>
</dbReference>
<comment type="caution">
    <text evidence="8">The sequence shown here is derived from an EMBL/GenBank/DDBJ whole genome shotgun (WGS) entry which is preliminary data.</text>
</comment>
<evidence type="ECO:0000256" key="4">
    <source>
        <dbReference type="ARBA" id="ARBA00022989"/>
    </source>
</evidence>
<protein>
    <submittedName>
        <fullName evidence="8">Endoplasmic reticulum-based factor for assembly of V-ATPase</fullName>
    </submittedName>
</protein>
<dbReference type="PANTHER" id="PTHR31394">
    <property type="entry name" value="TRANSMEMBRANE PROTEIN 199"/>
    <property type="match status" value="1"/>
</dbReference>
<dbReference type="InterPro" id="IPR021013">
    <property type="entry name" value="ATPase_Vma12"/>
</dbReference>
<gene>
    <name evidence="8" type="ORF">GMORB2_1443</name>
</gene>
<reference evidence="8" key="1">
    <citation type="submission" date="2020-03" db="EMBL/GenBank/DDBJ databases">
        <title>Site-based positive gene gene selection in Geosmithia morbida across the United States reveals a broad range of putative effectors and factors for local host and environmental adapation.</title>
        <authorList>
            <person name="Onufrak A."/>
            <person name="Murdoch R.W."/>
            <person name="Gazis R."/>
            <person name="Huff M."/>
            <person name="Staton M."/>
            <person name="Klingeman W."/>
            <person name="Hadziabdic D."/>
        </authorList>
    </citation>
    <scope>NUCLEOTIDE SEQUENCE</scope>
    <source>
        <strain evidence="8">1262</strain>
    </source>
</reference>
<feature type="compositionally biased region" description="Basic and acidic residues" evidence="6">
    <location>
        <begin position="250"/>
        <end position="266"/>
    </location>
</feature>
<dbReference type="GO" id="GO:0070072">
    <property type="term" value="P:vacuolar proton-transporting V-type ATPase complex assembly"/>
    <property type="evidence" value="ECO:0007669"/>
    <property type="project" value="InterPro"/>
</dbReference>
<keyword evidence="5 7" id="KW-0472">Membrane</keyword>
<dbReference type="PANTHER" id="PTHR31394:SF1">
    <property type="entry name" value="TRANSMEMBRANE PROTEIN 199"/>
    <property type="match status" value="1"/>
</dbReference>
<organism evidence="8 9">
    <name type="scientific">Geosmithia morbida</name>
    <dbReference type="NCBI Taxonomy" id="1094350"/>
    <lineage>
        <taxon>Eukaryota</taxon>
        <taxon>Fungi</taxon>
        <taxon>Dikarya</taxon>
        <taxon>Ascomycota</taxon>
        <taxon>Pezizomycotina</taxon>
        <taxon>Sordariomycetes</taxon>
        <taxon>Hypocreomycetidae</taxon>
        <taxon>Hypocreales</taxon>
        <taxon>Bionectriaceae</taxon>
        <taxon>Geosmithia</taxon>
    </lineage>
</organism>
<dbReference type="GO" id="GO:0005789">
    <property type="term" value="C:endoplasmic reticulum membrane"/>
    <property type="evidence" value="ECO:0007669"/>
    <property type="project" value="UniProtKB-SubCell"/>
</dbReference>